<organism evidence="1 2">
    <name type="scientific">Stylosanthes scabra</name>
    <dbReference type="NCBI Taxonomy" id="79078"/>
    <lineage>
        <taxon>Eukaryota</taxon>
        <taxon>Viridiplantae</taxon>
        <taxon>Streptophyta</taxon>
        <taxon>Embryophyta</taxon>
        <taxon>Tracheophyta</taxon>
        <taxon>Spermatophyta</taxon>
        <taxon>Magnoliopsida</taxon>
        <taxon>eudicotyledons</taxon>
        <taxon>Gunneridae</taxon>
        <taxon>Pentapetalae</taxon>
        <taxon>rosids</taxon>
        <taxon>fabids</taxon>
        <taxon>Fabales</taxon>
        <taxon>Fabaceae</taxon>
        <taxon>Papilionoideae</taxon>
        <taxon>50 kb inversion clade</taxon>
        <taxon>dalbergioids sensu lato</taxon>
        <taxon>Dalbergieae</taxon>
        <taxon>Pterocarpus clade</taxon>
        <taxon>Stylosanthes</taxon>
    </lineage>
</organism>
<accession>A0ABU6SNE6</accession>
<gene>
    <name evidence="1" type="ORF">PIB30_069850</name>
</gene>
<dbReference type="EMBL" id="JASCZI010061190">
    <property type="protein sequence ID" value="MED6137956.1"/>
    <property type="molecule type" value="Genomic_DNA"/>
</dbReference>
<evidence type="ECO:0000313" key="2">
    <source>
        <dbReference type="Proteomes" id="UP001341840"/>
    </source>
</evidence>
<evidence type="ECO:0000313" key="1">
    <source>
        <dbReference type="EMBL" id="MED6137956.1"/>
    </source>
</evidence>
<keyword evidence="2" id="KW-1185">Reference proteome</keyword>
<name>A0ABU6SNE6_9FABA</name>
<dbReference type="Proteomes" id="UP001341840">
    <property type="component" value="Unassembled WGS sequence"/>
</dbReference>
<sequence>MFKRSRAPDQQIAPDQQMQFATNTNSSLECFQRMFLKLKCLHFSPTQLLNAFFKYETKEQSLATLEAINGKHKIEENSNSTFSATMPATLSGHRFITNKYSSAKKQQEAIMNGRMTSPYPPCWF</sequence>
<protein>
    <submittedName>
        <fullName evidence="1">Uncharacterized protein</fullName>
    </submittedName>
</protein>
<comment type="caution">
    <text evidence="1">The sequence shown here is derived from an EMBL/GenBank/DDBJ whole genome shotgun (WGS) entry which is preliminary data.</text>
</comment>
<reference evidence="1 2" key="1">
    <citation type="journal article" date="2023" name="Plants (Basel)">
        <title>Bridging the Gap: Combining Genomics and Transcriptomics Approaches to Understand Stylosanthes scabra, an Orphan Legume from the Brazilian Caatinga.</title>
        <authorList>
            <person name="Ferreira-Neto J.R.C."/>
            <person name="da Silva M.D."/>
            <person name="Binneck E."/>
            <person name="de Melo N.F."/>
            <person name="da Silva R.H."/>
            <person name="de Melo A.L.T.M."/>
            <person name="Pandolfi V."/>
            <person name="Bustamante F.O."/>
            <person name="Brasileiro-Vidal A.C."/>
            <person name="Benko-Iseppon A.M."/>
        </authorList>
    </citation>
    <scope>NUCLEOTIDE SEQUENCE [LARGE SCALE GENOMIC DNA]</scope>
    <source>
        <tissue evidence="1">Leaves</tissue>
    </source>
</reference>
<proteinExistence type="predicted"/>